<dbReference type="InterPro" id="IPR011990">
    <property type="entry name" value="TPR-like_helical_dom_sf"/>
</dbReference>
<sequence>MARLVNQQIINEGDDGRRHTEDYMFRHLPDFKQRIAGQSLPLEDFAIHKANKYFEQNGRLFLPGVEMMYVWNGFKVLNHRPDLVTPLMKLVETSLHKLKQTKDENINYMDDWCLGKLLQGMCYRCLNKKKEAMGCLRNAFNRSNELKQDFYLAPYTCAEIGFQYLEEGDLDRAKEYLERARKHRDHLLQSLLHLRIHAALQEIEHTGVAPDRPPVSRGEELVEIGEEVQETTKTKT</sequence>
<proteinExistence type="predicted"/>
<feature type="region of interest" description="Disordered" evidence="1">
    <location>
        <begin position="207"/>
        <end position="236"/>
    </location>
</feature>
<comment type="caution">
    <text evidence="2">The sequence shown here is derived from an EMBL/GenBank/DDBJ whole genome shotgun (WGS) entry which is preliminary data.</text>
</comment>
<dbReference type="EMBL" id="MU825894">
    <property type="protein sequence ID" value="KAJ7383869.1"/>
    <property type="molecule type" value="Genomic_DNA"/>
</dbReference>
<gene>
    <name evidence="2" type="primary">TTC39B_1</name>
    <name evidence="2" type="ORF">OS493_025745</name>
</gene>
<evidence type="ECO:0000313" key="3">
    <source>
        <dbReference type="Proteomes" id="UP001163046"/>
    </source>
</evidence>
<evidence type="ECO:0000256" key="1">
    <source>
        <dbReference type="SAM" id="MobiDB-lite"/>
    </source>
</evidence>
<name>A0A9W9ZMY0_9CNID</name>
<dbReference type="OrthoDB" id="43460at2759"/>
<keyword evidence="3" id="KW-1185">Reference proteome</keyword>
<organism evidence="2 3">
    <name type="scientific">Desmophyllum pertusum</name>
    <dbReference type="NCBI Taxonomy" id="174260"/>
    <lineage>
        <taxon>Eukaryota</taxon>
        <taxon>Metazoa</taxon>
        <taxon>Cnidaria</taxon>
        <taxon>Anthozoa</taxon>
        <taxon>Hexacorallia</taxon>
        <taxon>Scleractinia</taxon>
        <taxon>Caryophylliina</taxon>
        <taxon>Caryophylliidae</taxon>
        <taxon>Desmophyllum</taxon>
    </lineage>
</organism>
<reference evidence="2" key="1">
    <citation type="submission" date="2023-01" db="EMBL/GenBank/DDBJ databases">
        <title>Genome assembly of the deep-sea coral Lophelia pertusa.</title>
        <authorList>
            <person name="Herrera S."/>
            <person name="Cordes E."/>
        </authorList>
    </citation>
    <scope>NUCLEOTIDE SEQUENCE</scope>
    <source>
        <strain evidence="2">USNM1676648</strain>
        <tissue evidence="2">Polyp</tissue>
    </source>
</reference>
<dbReference type="SUPFAM" id="SSF48452">
    <property type="entry name" value="TPR-like"/>
    <property type="match status" value="1"/>
</dbReference>
<dbReference type="Gene3D" id="1.25.40.10">
    <property type="entry name" value="Tetratricopeptide repeat domain"/>
    <property type="match status" value="1"/>
</dbReference>
<dbReference type="PANTHER" id="PTHR31859">
    <property type="entry name" value="TETRATRICOPEPTIDE REPEAT PROTEIN 39 FAMILY MEMBER"/>
    <property type="match status" value="1"/>
</dbReference>
<dbReference type="AlphaFoldDB" id="A0A9W9ZMY0"/>
<dbReference type="Proteomes" id="UP001163046">
    <property type="component" value="Unassembled WGS sequence"/>
</dbReference>
<protein>
    <submittedName>
        <fullName evidence="2">Tetratricopeptide repeat protein 39B</fullName>
    </submittedName>
</protein>
<evidence type="ECO:0000313" key="2">
    <source>
        <dbReference type="EMBL" id="KAJ7383869.1"/>
    </source>
</evidence>
<dbReference type="InterPro" id="IPR019412">
    <property type="entry name" value="IML2/TPR_39"/>
</dbReference>
<accession>A0A9W9ZMY0</accession>
<dbReference type="PANTHER" id="PTHR31859:SF9">
    <property type="entry name" value="TETRATRICOPEPTIDE REPEAT PROTEIN 39B"/>
    <property type="match status" value="1"/>
</dbReference>
<dbReference type="Pfam" id="PF10300">
    <property type="entry name" value="Iml2-TPR_39"/>
    <property type="match status" value="1"/>
</dbReference>